<protein>
    <recommendedName>
        <fullName evidence="1">ChsH2 rubredoxin-like zinc ribbon domain-containing protein</fullName>
    </recommendedName>
</protein>
<dbReference type="Gene3D" id="6.10.30.10">
    <property type="match status" value="1"/>
</dbReference>
<dbReference type="EMBL" id="LAZR01002626">
    <property type="protein sequence ID" value="KKN27560.1"/>
    <property type="molecule type" value="Genomic_DNA"/>
</dbReference>
<sequence length="128" mass="14334">MKSIQESLITRVKAPARVDNKINAIKCNNCGNIRYPARTYCNRCQGTEFSPVLLGPKGDVITFTSTYKRKATDKQRIFGSARLYSEDGKDFIGVSGTFDVESIDDLSIGDKVILTPNDKYNIFKKVED</sequence>
<proteinExistence type="predicted"/>
<dbReference type="SUPFAM" id="SSF50249">
    <property type="entry name" value="Nucleic acid-binding proteins"/>
    <property type="match status" value="1"/>
</dbReference>
<reference evidence="2" key="1">
    <citation type="journal article" date="2015" name="Nature">
        <title>Complex archaea that bridge the gap between prokaryotes and eukaryotes.</title>
        <authorList>
            <person name="Spang A."/>
            <person name="Saw J.H."/>
            <person name="Jorgensen S.L."/>
            <person name="Zaremba-Niedzwiedzka K."/>
            <person name="Martijn J."/>
            <person name="Lind A.E."/>
            <person name="van Eijk R."/>
            <person name="Schleper C."/>
            <person name="Guy L."/>
            <person name="Ettema T.J."/>
        </authorList>
    </citation>
    <scope>NUCLEOTIDE SEQUENCE</scope>
</reference>
<feature type="domain" description="ChsH2 rubredoxin-like zinc ribbon" evidence="1">
    <location>
        <begin position="24"/>
        <end position="49"/>
    </location>
</feature>
<accession>A0A0F9P6Q3</accession>
<dbReference type="InterPro" id="IPR012340">
    <property type="entry name" value="NA-bd_OB-fold"/>
</dbReference>
<dbReference type="Pfam" id="PF12172">
    <property type="entry name" value="zf-ChsH2"/>
    <property type="match status" value="1"/>
</dbReference>
<organism evidence="2">
    <name type="scientific">marine sediment metagenome</name>
    <dbReference type="NCBI Taxonomy" id="412755"/>
    <lineage>
        <taxon>unclassified sequences</taxon>
        <taxon>metagenomes</taxon>
        <taxon>ecological metagenomes</taxon>
    </lineage>
</organism>
<dbReference type="AlphaFoldDB" id="A0A0F9P6Q3"/>
<gene>
    <name evidence="2" type="ORF">LCGC14_0863370</name>
</gene>
<evidence type="ECO:0000313" key="2">
    <source>
        <dbReference type="EMBL" id="KKN27560.1"/>
    </source>
</evidence>
<name>A0A0F9P6Q3_9ZZZZ</name>
<evidence type="ECO:0000259" key="1">
    <source>
        <dbReference type="Pfam" id="PF12172"/>
    </source>
</evidence>
<comment type="caution">
    <text evidence="2">The sequence shown here is derived from an EMBL/GenBank/DDBJ whole genome shotgun (WGS) entry which is preliminary data.</text>
</comment>
<dbReference type="InterPro" id="IPR022002">
    <property type="entry name" value="ChsH2_Znr"/>
</dbReference>